<evidence type="ECO:0000256" key="7">
    <source>
        <dbReference type="ARBA" id="ARBA00022786"/>
    </source>
</evidence>
<dbReference type="CDD" id="cd16651">
    <property type="entry name" value="SPL-RING_NSE2"/>
    <property type="match status" value="1"/>
</dbReference>
<dbReference type="UniPathway" id="UPA00886"/>
<dbReference type="GO" id="GO:0005634">
    <property type="term" value="C:nucleus"/>
    <property type="evidence" value="ECO:0007669"/>
    <property type="project" value="UniProtKB-SubCell"/>
</dbReference>
<feature type="compositionally biased region" description="Acidic residues" evidence="11">
    <location>
        <begin position="75"/>
        <end position="87"/>
    </location>
</feature>
<evidence type="ECO:0000313" key="13">
    <source>
        <dbReference type="EMBL" id="EGZ28060.1"/>
    </source>
</evidence>
<keyword evidence="6 10" id="KW-0863">Zinc-finger</keyword>
<reference evidence="13 14" key="1">
    <citation type="journal article" date="2006" name="Science">
        <title>Phytophthora genome sequences uncover evolutionary origins and mechanisms of pathogenesis.</title>
        <authorList>
            <person name="Tyler B.M."/>
            <person name="Tripathy S."/>
            <person name="Zhang X."/>
            <person name="Dehal P."/>
            <person name="Jiang R.H."/>
            <person name="Aerts A."/>
            <person name="Arredondo F.D."/>
            <person name="Baxter L."/>
            <person name="Bensasson D."/>
            <person name="Beynon J.L."/>
            <person name="Chapman J."/>
            <person name="Damasceno C.M."/>
            <person name="Dorrance A.E."/>
            <person name="Dou D."/>
            <person name="Dickerman A.W."/>
            <person name="Dubchak I.L."/>
            <person name="Garbelotto M."/>
            <person name="Gijzen M."/>
            <person name="Gordon S.G."/>
            <person name="Govers F."/>
            <person name="Grunwald N.J."/>
            <person name="Huang W."/>
            <person name="Ivors K.L."/>
            <person name="Jones R.W."/>
            <person name="Kamoun S."/>
            <person name="Krampis K."/>
            <person name="Lamour K.H."/>
            <person name="Lee M.K."/>
            <person name="McDonald W.H."/>
            <person name="Medina M."/>
            <person name="Meijer H.J."/>
            <person name="Nordberg E.K."/>
            <person name="Maclean D.J."/>
            <person name="Ospina-Giraldo M.D."/>
            <person name="Morris P.F."/>
            <person name="Phuntumart V."/>
            <person name="Putnam N.H."/>
            <person name="Rash S."/>
            <person name="Rose J.K."/>
            <person name="Sakihama Y."/>
            <person name="Salamov A.A."/>
            <person name="Savidor A."/>
            <person name="Scheuring C.F."/>
            <person name="Smith B.M."/>
            <person name="Sobral B.W."/>
            <person name="Terry A."/>
            <person name="Torto-Alalibo T.A."/>
            <person name="Win J."/>
            <person name="Xu Z."/>
            <person name="Zhang H."/>
            <person name="Grigoriev I.V."/>
            <person name="Rokhsar D.S."/>
            <person name="Boore J.L."/>
        </authorList>
    </citation>
    <scope>NUCLEOTIDE SEQUENCE [LARGE SCALE GENOMIC DNA]</scope>
    <source>
        <strain evidence="13 14">P6497</strain>
    </source>
</reference>
<dbReference type="InterPro" id="IPR026846">
    <property type="entry name" value="Nse2(Mms21)"/>
</dbReference>
<keyword evidence="9" id="KW-0539">Nucleus</keyword>
<comment type="subcellular location">
    <subcellularLocation>
        <location evidence="1">Nucleus</location>
    </subcellularLocation>
</comment>
<dbReference type="GO" id="GO:0016925">
    <property type="term" value="P:protein sumoylation"/>
    <property type="evidence" value="ECO:0007669"/>
    <property type="project" value="UniProtKB-UniPathway"/>
</dbReference>
<dbReference type="GO" id="GO:0030915">
    <property type="term" value="C:Smc5-Smc6 complex"/>
    <property type="evidence" value="ECO:0007669"/>
    <property type="project" value="InterPro"/>
</dbReference>
<dbReference type="GO" id="GO:0061665">
    <property type="term" value="F:SUMO ligase activity"/>
    <property type="evidence" value="ECO:0007669"/>
    <property type="project" value="TreeGrafter"/>
</dbReference>
<evidence type="ECO:0000256" key="8">
    <source>
        <dbReference type="ARBA" id="ARBA00022833"/>
    </source>
</evidence>
<protein>
    <recommendedName>
        <fullName evidence="12">SP-RING-type domain-containing protein</fullName>
    </recommendedName>
</protein>
<dbReference type="Gene3D" id="3.30.40.10">
    <property type="entry name" value="Zinc/RING finger domain, C3HC4 (zinc finger)"/>
    <property type="match status" value="1"/>
</dbReference>
<sequence>MEMEDPLRNPTCGHTYSKKGIQAHLQRSKKCPVAGCPQQLSFDKLERDVEMEVIIDRSRHNSEQQRSQAVAARDQDDEEEEEEYVVE</sequence>
<evidence type="ECO:0000256" key="9">
    <source>
        <dbReference type="ARBA" id="ARBA00023242"/>
    </source>
</evidence>
<dbReference type="InterPro" id="IPR013083">
    <property type="entry name" value="Znf_RING/FYVE/PHD"/>
</dbReference>
<feature type="domain" description="SP-RING-type" evidence="12">
    <location>
        <begin position="1"/>
        <end position="60"/>
    </location>
</feature>
<evidence type="ECO:0000256" key="11">
    <source>
        <dbReference type="SAM" id="MobiDB-lite"/>
    </source>
</evidence>
<dbReference type="GO" id="GO:0000724">
    <property type="term" value="P:double-strand break repair via homologous recombination"/>
    <property type="evidence" value="ECO:0007669"/>
    <property type="project" value="InterPro"/>
</dbReference>
<evidence type="ECO:0000256" key="5">
    <source>
        <dbReference type="ARBA" id="ARBA00022723"/>
    </source>
</evidence>
<dbReference type="EMBL" id="JH159151">
    <property type="protein sequence ID" value="EGZ28060.1"/>
    <property type="molecule type" value="Genomic_DNA"/>
</dbReference>
<dbReference type="InParanoid" id="G4YG12"/>
<evidence type="ECO:0000256" key="3">
    <source>
        <dbReference type="ARBA" id="ARBA00008212"/>
    </source>
</evidence>
<dbReference type="Proteomes" id="UP000002640">
    <property type="component" value="Unassembled WGS sequence"/>
</dbReference>
<evidence type="ECO:0000256" key="2">
    <source>
        <dbReference type="ARBA" id="ARBA00004718"/>
    </source>
</evidence>
<dbReference type="PROSITE" id="PS51044">
    <property type="entry name" value="ZF_SP_RING"/>
    <property type="match status" value="1"/>
</dbReference>
<evidence type="ECO:0000256" key="1">
    <source>
        <dbReference type="ARBA" id="ARBA00004123"/>
    </source>
</evidence>
<keyword evidence="4" id="KW-0808">Transferase</keyword>
<organism evidence="13 14">
    <name type="scientific">Phytophthora sojae (strain P6497)</name>
    <name type="common">Soybean stem and root rot agent</name>
    <name type="synonym">Phytophthora megasperma f. sp. glycines</name>
    <dbReference type="NCBI Taxonomy" id="1094619"/>
    <lineage>
        <taxon>Eukaryota</taxon>
        <taxon>Sar</taxon>
        <taxon>Stramenopiles</taxon>
        <taxon>Oomycota</taxon>
        <taxon>Peronosporomycetes</taxon>
        <taxon>Peronosporales</taxon>
        <taxon>Peronosporaceae</taxon>
        <taxon>Phytophthora</taxon>
    </lineage>
</organism>
<dbReference type="PANTHER" id="PTHR21330:SF1">
    <property type="entry name" value="E3 SUMO-PROTEIN LIGASE NSE2"/>
    <property type="match status" value="1"/>
</dbReference>
<evidence type="ECO:0000256" key="10">
    <source>
        <dbReference type="PROSITE-ProRule" id="PRU00452"/>
    </source>
</evidence>
<keyword evidence="7" id="KW-0833">Ubl conjugation pathway</keyword>
<keyword evidence="14" id="KW-1185">Reference proteome</keyword>
<gene>
    <name evidence="13" type="ORF">PHYSODRAFT_353471</name>
</gene>
<evidence type="ECO:0000256" key="6">
    <source>
        <dbReference type="ARBA" id="ARBA00022771"/>
    </source>
</evidence>
<keyword evidence="5" id="KW-0479">Metal-binding</keyword>
<dbReference type="KEGG" id="psoj:PHYSODRAFT_353471"/>
<dbReference type="AlphaFoldDB" id="G4YG12"/>
<dbReference type="GO" id="GO:0008270">
    <property type="term" value="F:zinc ion binding"/>
    <property type="evidence" value="ECO:0007669"/>
    <property type="project" value="UniProtKB-KW"/>
</dbReference>
<dbReference type="SUPFAM" id="SSF57850">
    <property type="entry name" value="RING/U-box"/>
    <property type="match status" value="1"/>
</dbReference>
<keyword evidence="8" id="KW-0862">Zinc</keyword>
<comment type="pathway">
    <text evidence="2">Protein modification; protein sumoylation.</text>
</comment>
<dbReference type="SMR" id="G4YG12"/>
<evidence type="ECO:0000259" key="12">
    <source>
        <dbReference type="PROSITE" id="PS51044"/>
    </source>
</evidence>
<dbReference type="Pfam" id="PF11789">
    <property type="entry name" value="zf-Nse"/>
    <property type="match status" value="1"/>
</dbReference>
<dbReference type="PANTHER" id="PTHR21330">
    <property type="entry name" value="E3 SUMO-PROTEIN LIGASE NSE2"/>
    <property type="match status" value="1"/>
</dbReference>
<dbReference type="STRING" id="1094619.G4YG12"/>
<name>G4YG12_PHYSP</name>
<accession>G4YG12</accession>
<proteinExistence type="inferred from homology"/>
<evidence type="ECO:0000256" key="4">
    <source>
        <dbReference type="ARBA" id="ARBA00022679"/>
    </source>
</evidence>
<feature type="region of interest" description="Disordered" evidence="11">
    <location>
        <begin position="56"/>
        <end position="87"/>
    </location>
</feature>
<evidence type="ECO:0000313" key="14">
    <source>
        <dbReference type="Proteomes" id="UP000002640"/>
    </source>
</evidence>
<comment type="similarity">
    <text evidence="3">Belongs to the NSE2 family.</text>
</comment>
<dbReference type="InterPro" id="IPR004181">
    <property type="entry name" value="Znf_MIZ"/>
</dbReference>
<dbReference type="GeneID" id="20649375"/>
<dbReference type="RefSeq" id="XP_009515335.1">
    <property type="nucleotide sequence ID" value="XM_009517040.1"/>
</dbReference>